<accession>A0A397JXE8</accession>
<name>A0A397JXE8_9GLOM</name>
<reference evidence="1 2" key="1">
    <citation type="submission" date="2018-08" db="EMBL/GenBank/DDBJ databases">
        <title>Genome and evolution of the arbuscular mycorrhizal fungus Diversispora epigaea (formerly Glomus versiforme) and its bacterial endosymbionts.</title>
        <authorList>
            <person name="Sun X."/>
            <person name="Fei Z."/>
            <person name="Harrison M."/>
        </authorList>
    </citation>
    <scope>NUCLEOTIDE SEQUENCE [LARGE SCALE GENOMIC DNA]</scope>
    <source>
        <strain evidence="1 2">IT104</strain>
    </source>
</reference>
<dbReference type="OrthoDB" id="2441256at2759"/>
<proteinExistence type="predicted"/>
<sequence length="152" mass="17543">MENSDPAKRLIQDKNIWNLAVIDNIDFKEKKTDPEPVVELTAETSLFGMNQDINETLELFQNIIYKLLNFKKINNELIYRKDFDAEVIKYVILSRIDHGCLGSTPNIVILELGVNPNSDEEILHVATMYKKGFMLENHSFLDIVGIKQFIVE</sequence>
<organism evidence="1 2">
    <name type="scientific">Diversispora epigaea</name>
    <dbReference type="NCBI Taxonomy" id="1348612"/>
    <lineage>
        <taxon>Eukaryota</taxon>
        <taxon>Fungi</taxon>
        <taxon>Fungi incertae sedis</taxon>
        <taxon>Mucoromycota</taxon>
        <taxon>Glomeromycotina</taxon>
        <taxon>Glomeromycetes</taxon>
        <taxon>Diversisporales</taxon>
        <taxon>Diversisporaceae</taxon>
        <taxon>Diversispora</taxon>
    </lineage>
</organism>
<comment type="caution">
    <text evidence="1">The sequence shown here is derived from an EMBL/GenBank/DDBJ whole genome shotgun (WGS) entry which is preliminary data.</text>
</comment>
<dbReference type="EMBL" id="PQFF01000016">
    <property type="protein sequence ID" value="RHZ89130.1"/>
    <property type="molecule type" value="Genomic_DNA"/>
</dbReference>
<dbReference type="AlphaFoldDB" id="A0A397JXE8"/>
<keyword evidence="2" id="KW-1185">Reference proteome</keyword>
<evidence type="ECO:0000313" key="2">
    <source>
        <dbReference type="Proteomes" id="UP000266861"/>
    </source>
</evidence>
<dbReference type="Proteomes" id="UP000266861">
    <property type="component" value="Unassembled WGS sequence"/>
</dbReference>
<evidence type="ECO:0000313" key="1">
    <source>
        <dbReference type="EMBL" id="RHZ89130.1"/>
    </source>
</evidence>
<gene>
    <name evidence="1" type="ORF">Glove_18g69</name>
</gene>
<protein>
    <submittedName>
        <fullName evidence="1">Uncharacterized protein</fullName>
    </submittedName>
</protein>